<evidence type="ECO:0000256" key="1">
    <source>
        <dbReference type="ARBA" id="ARBA00007789"/>
    </source>
</evidence>
<comment type="similarity">
    <text evidence="1">To bacterial alkanal monooxygenase alpha and beta chains.</text>
</comment>
<reference evidence="4 5" key="1">
    <citation type="submission" date="2018-05" db="EMBL/GenBank/DDBJ databases">
        <title>Freshwater and sediment microbial communities from various areas in North America, analyzing microbe dynamics in response to fracking.</title>
        <authorList>
            <person name="Lamendella R."/>
        </authorList>
    </citation>
    <scope>NUCLEOTIDE SEQUENCE [LARGE SCALE GENOMIC DNA]</scope>
    <source>
        <strain evidence="4 5">125B1</strain>
    </source>
</reference>
<dbReference type="InterPro" id="IPR050766">
    <property type="entry name" value="Bact_Lucif_Oxidored"/>
</dbReference>
<dbReference type="EMBL" id="QGTT01000025">
    <property type="protein sequence ID" value="PWW07882.1"/>
    <property type="molecule type" value="Genomic_DNA"/>
</dbReference>
<dbReference type="SUPFAM" id="SSF51679">
    <property type="entry name" value="Bacterial luciferase-like"/>
    <property type="match status" value="1"/>
</dbReference>
<name>A0A317PYT7_9GAMM</name>
<evidence type="ECO:0000259" key="3">
    <source>
        <dbReference type="Pfam" id="PF00296"/>
    </source>
</evidence>
<sequence length="348" mass="37508">MEVIYTIAPPTSMYDNATMTTLSLLELVRVTTAADAGTAINHARDLGHHAEQWGYQRIWVAEHHNMPGIASAATALVVAHIAGGTQSIRVGAGGIMLPNHAPYIIAEQFGTLAQLYPGRIDLGLGRAPGTDPVAIRAMRRPAHASEQFPQDILELQSYLAPASESPAILAVPATGTEVPLWILGSSMYGASLAAELGLPYAFASHFAPEMLLPALQLYRSKFRPSKQLAEPYAMAGINVIAADTDAEATRLATTQQMSFADLAGGRQRLSQPPIDDIESYWSPREKATAERMLARSVIGAPATVRQGLQSFIKETGVDELMIVSDVYDHQARLRSVELIAQAMQNDEL</sequence>
<organism evidence="4 5">
    <name type="scientific">Pseudidiomarina maritima</name>
    <dbReference type="NCBI Taxonomy" id="519453"/>
    <lineage>
        <taxon>Bacteria</taxon>
        <taxon>Pseudomonadati</taxon>
        <taxon>Pseudomonadota</taxon>
        <taxon>Gammaproteobacteria</taxon>
        <taxon>Alteromonadales</taxon>
        <taxon>Idiomarinaceae</taxon>
        <taxon>Pseudidiomarina</taxon>
    </lineage>
</organism>
<dbReference type="NCBIfam" id="TIGR03558">
    <property type="entry name" value="oxido_grp_1"/>
    <property type="match status" value="1"/>
</dbReference>
<dbReference type="PANTHER" id="PTHR30137:SF6">
    <property type="entry name" value="LUCIFERASE-LIKE MONOOXYGENASE"/>
    <property type="match status" value="1"/>
</dbReference>
<proteinExistence type="predicted"/>
<dbReference type="GO" id="GO:0016705">
    <property type="term" value="F:oxidoreductase activity, acting on paired donors, with incorporation or reduction of molecular oxygen"/>
    <property type="evidence" value="ECO:0007669"/>
    <property type="project" value="InterPro"/>
</dbReference>
<dbReference type="Proteomes" id="UP000246964">
    <property type="component" value="Unassembled WGS sequence"/>
</dbReference>
<protein>
    <recommendedName>
        <fullName evidence="2">Luciferase-like monooxygenase</fullName>
    </recommendedName>
</protein>
<dbReference type="InterPro" id="IPR011251">
    <property type="entry name" value="Luciferase-like_dom"/>
</dbReference>
<dbReference type="InterPro" id="IPR019949">
    <property type="entry name" value="CmoO-like"/>
</dbReference>
<accession>A0A317PYT7</accession>
<dbReference type="Pfam" id="PF00296">
    <property type="entry name" value="Bac_luciferase"/>
    <property type="match status" value="1"/>
</dbReference>
<feature type="domain" description="Luciferase-like" evidence="3">
    <location>
        <begin position="28"/>
        <end position="319"/>
    </location>
</feature>
<dbReference type="FunFam" id="3.20.20.30:FF:000002">
    <property type="entry name" value="LLM class flavin-dependent oxidoreductase"/>
    <property type="match status" value="1"/>
</dbReference>
<evidence type="ECO:0000313" key="4">
    <source>
        <dbReference type="EMBL" id="PWW07882.1"/>
    </source>
</evidence>
<gene>
    <name evidence="4" type="ORF">DET45_12517</name>
</gene>
<dbReference type="PANTHER" id="PTHR30137">
    <property type="entry name" value="LUCIFERASE-LIKE MONOOXYGENASE"/>
    <property type="match status" value="1"/>
</dbReference>
<dbReference type="InterPro" id="IPR036661">
    <property type="entry name" value="Luciferase-like_sf"/>
</dbReference>
<comment type="caution">
    <text evidence="4">The sequence shown here is derived from an EMBL/GenBank/DDBJ whole genome shotgun (WGS) entry which is preliminary data.</text>
</comment>
<keyword evidence="5" id="KW-1185">Reference proteome</keyword>
<dbReference type="Gene3D" id="3.20.20.30">
    <property type="entry name" value="Luciferase-like domain"/>
    <property type="match status" value="1"/>
</dbReference>
<evidence type="ECO:0000313" key="5">
    <source>
        <dbReference type="Proteomes" id="UP000246964"/>
    </source>
</evidence>
<evidence type="ECO:0000256" key="2">
    <source>
        <dbReference type="ARBA" id="ARBA00074555"/>
    </source>
</evidence>
<dbReference type="RefSeq" id="WP_258306667.1">
    <property type="nucleotide sequence ID" value="NZ_QGTT01000025.1"/>
</dbReference>
<dbReference type="GO" id="GO:0005829">
    <property type="term" value="C:cytosol"/>
    <property type="evidence" value="ECO:0007669"/>
    <property type="project" value="TreeGrafter"/>
</dbReference>
<dbReference type="AlphaFoldDB" id="A0A317PYT7"/>